<evidence type="ECO:0000256" key="3">
    <source>
        <dbReference type="ARBA" id="ARBA00022722"/>
    </source>
</evidence>
<protein>
    <submittedName>
        <fullName evidence="8">Addiction module toxin, HicA family</fullName>
    </submittedName>
</protein>
<dbReference type="InterPro" id="IPR012933">
    <property type="entry name" value="HicA_mRNA_interferase"/>
</dbReference>
<dbReference type="GO" id="GO:0003729">
    <property type="term" value="F:mRNA binding"/>
    <property type="evidence" value="ECO:0007669"/>
    <property type="project" value="InterPro"/>
</dbReference>
<evidence type="ECO:0000313" key="8">
    <source>
        <dbReference type="EMBL" id="AUB82443.1"/>
    </source>
</evidence>
<keyword evidence="6" id="KW-0694">RNA-binding</keyword>
<keyword evidence="7" id="KW-0346">Stress response</keyword>
<keyword evidence="2" id="KW-1277">Toxin-antitoxin system</keyword>
<comment type="similarity">
    <text evidence="1">Belongs to the HicA mRNA interferase family.</text>
</comment>
<dbReference type="Proteomes" id="UP000232638">
    <property type="component" value="Chromosome"/>
</dbReference>
<name>A0A2K8UA27_9GAMM</name>
<reference evidence="8 9" key="1">
    <citation type="submission" date="2017-03" db="EMBL/GenBank/DDBJ databases">
        <title>Complete genome sequence of Candidatus 'Thiodictyon syntrophicum' sp. nov. strain Cad16T, a photolithoautotroph purple sulfur bacterium isolated from an alpine meromictic lake.</title>
        <authorList>
            <person name="Luedin S.M."/>
            <person name="Pothier J.F."/>
            <person name="Danza F."/>
            <person name="Storelli N."/>
            <person name="Wittwer M."/>
            <person name="Tonolla M."/>
        </authorList>
    </citation>
    <scope>NUCLEOTIDE SEQUENCE [LARGE SCALE GENOMIC DNA]</scope>
    <source>
        <strain evidence="8 9">Cad16T</strain>
    </source>
</reference>
<gene>
    <name evidence="8" type="ORF">THSYN_16835</name>
</gene>
<dbReference type="KEGG" id="tsy:THSYN_16835"/>
<dbReference type="Pfam" id="PF07927">
    <property type="entry name" value="HicA_toxin"/>
    <property type="match status" value="1"/>
</dbReference>
<evidence type="ECO:0000313" key="9">
    <source>
        <dbReference type="Proteomes" id="UP000232638"/>
    </source>
</evidence>
<accession>A0A2K8UA27</accession>
<dbReference type="InterPro" id="IPR038570">
    <property type="entry name" value="HicA_sf"/>
</dbReference>
<evidence type="ECO:0000256" key="2">
    <source>
        <dbReference type="ARBA" id="ARBA00022649"/>
    </source>
</evidence>
<keyword evidence="4" id="KW-0255">Endonuclease</keyword>
<evidence type="ECO:0000256" key="6">
    <source>
        <dbReference type="ARBA" id="ARBA00022884"/>
    </source>
</evidence>
<sequence length="57" mass="6831">MKRRELIARLQQLGCVLIRHGGRHDWYQNPRTRESQPVPRHVEIKDHLADHILKKLS</sequence>
<dbReference type="EMBL" id="CP020370">
    <property type="protein sequence ID" value="AUB82443.1"/>
    <property type="molecule type" value="Genomic_DNA"/>
</dbReference>
<keyword evidence="3" id="KW-0540">Nuclease</keyword>
<dbReference type="RefSeq" id="WP_100920174.1">
    <property type="nucleotide sequence ID" value="NZ_CP020370.1"/>
</dbReference>
<dbReference type="GO" id="GO:0016787">
    <property type="term" value="F:hydrolase activity"/>
    <property type="evidence" value="ECO:0007669"/>
    <property type="project" value="UniProtKB-KW"/>
</dbReference>
<dbReference type="OrthoDB" id="9799854at2"/>
<dbReference type="Gene3D" id="3.30.920.30">
    <property type="entry name" value="Hypothetical protein"/>
    <property type="match status" value="1"/>
</dbReference>
<dbReference type="GO" id="GO:0004519">
    <property type="term" value="F:endonuclease activity"/>
    <property type="evidence" value="ECO:0007669"/>
    <property type="project" value="UniProtKB-KW"/>
</dbReference>
<evidence type="ECO:0000256" key="7">
    <source>
        <dbReference type="ARBA" id="ARBA00023016"/>
    </source>
</evidence>
<proteinExistence type="inferred from homology"/>
<dbReference type="AlphaFoldDB" id="A0A2K8UA27"/>
<dbReference type="SUPFAM" id="SSF54786">
    <property type="entry name" value="YcfA/nrd intein domain"/>
    <property type="match status" value="1"/>
</dbReference>
<keyword evidence="9" id="KW-1185">Reference proteome</keyword>
<evidence type="ECO:0000256" key="4">
    <source>
        <dbReference type="ARBA" id="ARBA00022759"/>
    </source>
</evidence>
<evidence type="ECO:0000256" key="1">
    <source>
        <dbReference type="ARBA" id="ARBA00006620"/>
    </source>
</evidence>
<organism evidence="8 9">
    <name type="scientific">Candidatus Thiodictyon syntrophicum</name>
    <dbReference type="NCBI Taxonomy" id="1166950"/>
    <lineage>
        <taxon>Bacteria</taxon>
        <taxon>Pseudomonadati</taxon>
        <taxon>Pseudomonadota</taxon>
        <taxon>Gammaproteobacteria</taxon>
        <taxon>Chromatiales</taxon>
        <taxon>Chromatiaceae</taxon>
        <taxon>Thiodictyon</taxon>
    </lineage>
</organism>
<evidence type="ECO:0000256" key="5">
    <source>
        <dbReference type="ARBA" id="ARBA00022801"/>
    </source>
</evidence>
<keyword evidence="5" id="KW-0378">Hydrolase</keyword>